<comment type="caution">
    <text evidence="9">The sequence shown here is derived from an EMBL/GenBank/DDBJ whole genome shotgun (WGS) entry which is preliminary data.</text>
</comment>
<comment type="subcellular location">
    <subcellularLocation>
        <location evidence="1">Membrane</location>
        <topology evidence="1">Single-pass membrane protein</topology>
    </subcellularLocation>
</comment>
<evidence type="ECO:0008006" key="11">
    <source>
        <dbReference type="Google" id="ProtNLM"/>
    </source>
</evidence>
<evidence type="ECO:0000256" key="1">
    <source>
        <dbReference type="ARBA" id="ARBA00004167"/>
    </source>
</evidence>
<protein>
    <recommendedName>
        <fullName evidence="11">Sec-independent protein translocase protein TatA</fullName>
    </recommendedName>
</protein>
<sequence length="111" mass="11977">MPELIIIMVIALIVIGPQKLPDLAKSLGKGLAEFKKATDDFKQTIDAETRTTEEKEHLAKLAEAKAKAEAERLKEAEELRAKVEGHGVPAEEPKVEVAAAAVAVEPEKKPA</sequence>
<dbReference type="AlphaFoldDB" id="A0A6V8N866"/>
<evidence type="ECO:0000256" key="3">
    <source>
        <dbReference type="ARBA" id="ARBA00022692"/>
    </source>
</evidence>
<dbReference type="Pfam" id="PF02416">
    <property type="entry name" value="TatA_B_E"/>
    <property type="match status" value="1"/>
</dbReference>
<dbReference type="PANTHER" id="PTHR42982">
    <property type="entry name" value="SEC-INDEPENDENT PROTEIN TRANSLOCASE PROTEIN TATA"/>
    <property type="match status" value="1"/>
</dbReference>
<dbReference type="Gene3D" id="1.20.5.3310">
    <property type="match status" value="1"/>
</dbReference>
<organism evidence="9 10">
    <name type="scientific">Geomonas limicola</name>
    <dbReference type="NCBI Taxonomy" id="2740186"/>
    <lineage>
        <taxon>Bacteria</taxon>
        <taxon>Pseudomonadati</taxon>
        <taxon>Thermodesulfobacteriota</taxon>
        <taxon>Desulfuromonadia</taxon>
        <taxon>Geobacterales</taxon>
        <taxon>Geobacteraceae</taxon>
        <taxon>Geomonas</taxon>
    </lineage>
</organism>
<gene>
    <name evidence="9" type="ORF">GMLC_23440</name>
</gene>
<evidence type="ECO:0000313" key="9">
    <source>
        <dbReference type="EMBL" id="GFO68765.1"/>
    </source>
</evidence>
<feature type="coiled-coil region" evidence="8">
    <location>
        <begin position="51"/>
        <end position="86"/>
    </location>
</feature>
<keyword evidence="7" id="KW-0472">Membrane</keyword>
<dbReference type="InterPro" id="IPR003369">
    <property type="entry name" value="TatA/B/E"/>
</dbReference>
<evidence type="ECO:0000256" key="5">
    <source>
        <dbReference type="ARBA" id="ARBA00022989"/>
    </source>
</evidence>
<evidence type="ECO:0000256" key="2">
    <source>
        <dbReference type="ARBA" id="ARBA00022448"/>
    </source>
</evidence>
<keyword evidence="4" id="KW-0653">Protein transport</keyword>
<keyword evidence="6" id="KW-0811">Translocation</keyword>
<evidence type="ECO:0000313" key="10">
    <source>
        <dbReference type="Proteomes" id="UP000587586"/>
    </source>
</evidence>
<accession>A0A6V8N866</accession>
<evidence type="ECO:0000256" key="8">
    <source>
        <dbReference type="SAM" id="Coils"/>
    </source>
</evidence>
<dbReference type="PANTHER" id="PTHR42982:SF1">
    <property type="entry name" value="SEC-INDEPENDENT PROTEIN TRANSLOCASE PROTEIN TATA"/>
    <property type="match status" value="1"/>
</dbReference>
<keyword evidence="5" id="KW-1133">Transmembrane helix</keyword>
<evidence type="ECO:0000256" key="4">
    <source>
        <dbReference type="ARBA" id="ARBA00022927"/>
    </source>
</evidence>
<keyword evidence="8" id="KW-0175">Coiled coil</keyword>
<keyword evidence="3" id="KW-0812">Transmembrane</keyword>
<keyword evidence="10" id="KW-1185">Reference proteome</keyword>
<dbReference type="EMBL" id="BLXZ01000004">
    <property type="protein sequence ID" value="GFO68765.1"/>
    <property type="molecule type" value="Genomic_DNA"/>
</dbReference>
<dbReference type="GO" id="GO:0015031">
    <property type="term" value="P:protein transport"/>
    <property type="evidence" value="ECO:0007669"/>
    <property type="project" value="UniProtKB-KW"/>
</dbReference>
<dbReference type="GO" id="GO:0016020">
    <property type="term" value="C:membrane"/>
    <property type="evidence" value="ECO:0007669"/>
    <property type="project" value="UniProtKB-ARBA"/>
</dbReference>
<evidence type="ECO:0000256" key="6">
    <source>
        <dbReference type="ARBA" id="ARBA00023010"/>
    </source>
</evidence>
<proteinExistence type="predicted"/>
<evidence type="ECO:0000256" key="7">
    <source>
        <dbReference type="ARBA" id="ARBA00023136"/>
    </source>
</evidence>
<name>A0A6V8N866_9BACT</name>
<keyword evidence="2" id="KW-0813">Transport</keyword>
<reference evidence="10" key="1">
    <citation type="submission" date="2020-06" db="EMBL/GenBank/DDBJ databases">
        <title>Draft genomic sequecing of Geomonas sp. Red745.</title>
        <authorList>
            <person name="Itoh H."/>
            <person name="Xu Z.X."/>
            <person name="Ushijima N."/>
            <person name="Masuda Y."/>
            <person name="Shiratori Y."/>
            <person name="Senoo K."/>
        </authorList>
    </citation>
    <scope>NUCLEOTIDE SEQUENCE [LARGE SCALE GENOMIC DNA]</scope>
    <source>
        <strain evidence="10">Red745</strain>
    </source>
</reference>
<dbReference type="Proteomes" id="UP000587586">
    <property type="component" value="Unassembled WGS sequence"/>
</dbReference>